<feature type="compositionally biased region" description="Basic and acidic residues" evidence="10">
    <location>
        <begin position="239"/>
        <end position="251"/>
    </location>
</feature>
<dbReference type="GO" id="GO:0047605">
    <property type="term" value="F:acetolactate decarboxylase activity"/>
    <property type="evidence" value="ECO:0007669"/>
    <property type="project" value="UniProtKB-UniRule"/>
</dbReference>
<dbReference type="PANTHER" id="PTHR35524:SF1">
    <property type="entry name" value="ALPHA-ACETOLACTATE DECARBOXYLASE"/>
    <property type="match status" value="1"/>
</dbReference>
<name>A0A1X7JFS5_9MICO</name>
<dbReference type="NCBIfam" id="TIGR01252">
    <property type="entry name" value="acetolac_decarb"/>
    <property type="match status" value="1"/>
</dbReference>
<dbReference type="STRING" id="150121.SAMN06296010_1371"/>
<dbReference type="RefSeq" id="WP_085484328.1">
    <property type="nucleotide sequence ID" value="NZ_FXAY01000002.1"/>
</dbReference>
<evidence type="ECO:0000256" key="7">
    <source>
        <dbReference type="ARBA" id="ARBA00023061"/>
    </source>
</evidence>
<organism evidence="11 12">
    <name type="scientific">Agreia pratensis</name>
    <dbReference type="NCBI Taxonomy" id="150121"/>
    <lineage>
        <taxon>Bacteria</taxon>
        <taxon>Bacillati</taxon>
        <taxon>Actinomycetota</taxon>
        <taxon>Actinomycetes</taxon>
        <taxon>Micrococcales</taxon>
        <taxon>Microbacteriaceae</taxon>
        <taxon>Agreia</taxon>
    </lineage>
</organism>
<dbReference type="Proteomes" id="UP000193244">
    <property type="component" value="Unassembled WGS sequence"/>
</dbReference>
<evidence type="ECO:0000313" key="11">
    <source>
        <dbReference type="EMBL" id="SMG26867.1"/>
    </source>
</evidence>
<accession>A0A1X7JFS5</accession>
<keyword evidence="8 9" id="KW-0456">Lyase</keyword>
<evidence type="ECO:0000256" key="10">
    <source>
        <dbReference type="SAM" id="MobiDB-lite"/>
    </source>
</evidence>
<dbReference type="OrthoDB" id="8612680at2"/>
<dbReference type="SUPFAM" id="SSF117856">
    <property type="entry name" value="AF0104/ALDC/Ptd012-like"/>
    <property type="match status" value="1"/>
</dbReference>
<evidence type="ECO:0000256" key="3">
    <source>
        <dbReference type="ARBA" id="ARBA00007106"/>
    </source>
</evidence>
<evidence type="ECO:0000256" key="4">
    <source>
        <dbReference type="ARBA" id="ARBA00013204"/>
    </source>
</evidence>
<dbReference type="PIRSF" id="PIRSF001332">
    <property type="entry name" value="Acetolac_decarb"/>
    <property type="match status" value="1"/>
</dbReference>
<evidence type="ECO:0000256" key="2">
    <source>
        <dbReference type="ARBA" id="ARBA00005170"/>
    </source>
</evidence>
<evidence type="ECO:0000256" key="9">
    <source>
        <dbReference type="PIRNR" id="PIRNR001332"/>
    </source>
</evidence>
<proteinExistence type="inferred from homology"/>
<dbReference type="EMBL" id="FXAY01000002">
    <property type="protein sequence ID" value="SMG26867.1"/>
    <property type="molecule type" value="Genomic_DNA"/>
</dbReference>
<dbReference type="InterPro" id="IPR005128">
    <property type="entry name" value="Acetolactate_a_deCO2ase"/>
</dbReference>
<dbReference type="UniPathway" id="UPA00626">
    <property type="reaction ID" value="UER00678"/>
</dbReference>
<keyword evidence="7 9" id="KW-0005">Acetoin biosynthesis</keyword>
<gene>
    <name evidence="11" type="ORF">SAMN06296010_1371</name>
</gene>
<reference evidence="12" key="1">
    <citation type="submission" date="2017-04" db="EMBL/GenBank/DDBJ databases">
        <authorList>
            <person name="Varghese N."/>
            <person name="Submissions S."/>
        </authorList>
    </citation>
    <scope>NUCLEOTIDE SEQUENCE [LARGE SCALE GENOMIC DNA]</scope>
    <source>
        <strain evidence="12">VKM Ac-2510</strain>
    </source>
</reference>
<keyword evidence="12" id="KW-1185">Reference proteome</keyword>
<comment type="similarity">
    <text evidence="3 9">Belongs to the alpha-acetolactate decarboxylase family.</text>
</comment>
<evidence type="ECO:0000256" key="6">
    <source>
        <dbReference type="ARBA" id="ARBA00022793"/>
    </source>
</evidence>
<dbReference type="Gene3D" id="3.30.1330.80">
    <property type="entry name" value="Hypothetical protein, similar to alpha- acetolactate decarboxylase, domain 2"/>
    <property type="match status" value="2"/>
</dbReference>
<dbReference type="GO" id="GO:0045151">
    <property type="term" value="P:acetoin biosynthetic process"/>
    <property type="evidence" value="ECO:0007669"/>
    <property type="project" value="UniProtKB-UniRule"/>
</dbReference>
<evidence type="ECO:0000256" key="8">
    <source>
        <dbReference type="ARBA" id="ARBA00023239"/>
    </source>
</evidence>
<protein>
    <recommendedName>
        <fullName evidence="5 9">Alpha-acetolactate decarboxylase</fullName>
        <ecNumber evidence="4 9">4.1.1.5</ecNumber>
    </recommendedName>
</protein>
<comment type="catalytic activity">
    <reaction evidence="1 9">
        <text>(2S)-2-acetolactate + H(+) = (R)-acetoin + CO2</text>
        <dbReference type="Rhea" id="RHEA:21580"/>
        <dbReference type="ChEBI" id="CHEBI:15378"/>
        <dbReference type="ChEBI" id="CHEBI:15686"/>
        <dbReference type="ChEBI" id="CHEBI:16526"/>
        <dbReference type="ChEBI" id="CHEBI:58476"/>
        <dbReference type="EC" id="4.1.1.5"/>
    </reaction>
</comment>
<dbReference type="CDD" id="cd17299">
    <property type="entry name" value="acetolactate_decarboxylase"/>
    <property type="match status" value="1"/>
</dbReference>
<evidence type="ECO:0000256" key="5">
    <source>
        <dbReference type="ARBA" id="ARBA00020164"/>
    </source>
</evidence>
<evidence type="ECO:0000256" key="1">
    <source>
        <dbReference type="ARBA" id="ARBA00001784"/>
    </source>
</evidence>
<dbReference type="EC" id="4.1.1.5" evidence="4 9"/>
<dbReference type="AlphaFoldDB" id="A0A1X7JFS5"/>
<evidence type="ECO:0000313" key="12">
    <source>
        <dbReference type="Proteomes" id="UP000193244"/>
    </source>
</evidence>
<dbReference type="Pfam" id="PF03306">
    <property type="entry name" value="AAL_decarboxy"/>
    <property type="match status" value="1"/>
</dbReference>
<dbReference type="PANTHER" id="PTHR35524">
    <property type="entry name" value="ALPHA-ACETOLACTATE DECARBOXYLASE"/>
    <property type="match status" value="1"/>
</dbReference>
<feature type="region of interest" description="Disordered" evidence="10">
    <location>
        <begin position="228"/>
        <end position="251"/>
    </location>
</feature>
<comment type="pathway">
    <text evidence="2 9">Polyol metabolism; (R,R)-butane-2,3-diol biosynthesis; (R,R)-butane-2,3-diol from pyruvate: step 2/3.</text>
</comment>
<sequence>MPDGHTGRVDDQRRTVFQTSLMSALLDGVYDGDLTVGELLEHGDFGLGTFNALDGEMLVLDGVCHRLRADGSVERASDDDLTPFAVVMPFEPVTGFDVTTRMSRADVVARIIELEDSQNYLFAVRVQGRFETVTTRTVRRQEKPYPPMREAVKDEAIVTFSSISGTVAGFRTPLYERGIGVPGGHVHFIDDELSTGGHVLDFVLEHGRVDICKGSDLQLRLPLSSSFGEADLDPADLDDQVRNAENRSPRS</sequence>
<keyword evidence="6 9" id="KW-0210">Decarboxylase</keyword>